<name>A0AAE0DZ55_9ROSI</name>
<sequence length="257" mass="28961">MIRKRFNKLEGIKSDDGIWKSDKAGMKDIVVSYFQKLFSTQATLANYDSLPYLFPVLEKGVRINLSREVSEDEVRFGLSGLNGLKAPGLDGFPIVFFQNQYEDIMPILISPNQVAFVPVRQIQDSIVVAQEVLRKFRTMKGKICKISIQQISFTKSRVLCSSNIKESDVRRIATVCGSPLTDNLGKYLDVPLIHERISNQTYSKLFEKTQKRLVAWKSDTLFLTGKVTLIKVVTAALPMYTMQSAKLPSEISQIGQA</sequence>
<accession>A0AAE0DZ55</accession>
<reference evidence="1" key="1">
    <citation type="journal article" date="2023" name="Plant J.">
        <title>Genome sequences and population genomics provide insights into the demographic history, inbreeding, and mutation load of two 'living fossil' tree species of Dipteronia.</title>
        <authorList>
            <person name="Feng Y."/>
            <person name="Comes H.P."/>
            <person name="Chen J."/>
            <person name="Zhu S."/>
            <person name="Lu R."/>
            <person name="Zhang X."/>
            <person name="Li P."/>
            <person name="Qiu J."/>
            <person name="Olsen K.M."/>
            <person name="Qiu Y."/>
        </authorList>
    </citation>
    <scope>NUCLEOTIDE SEQUENCE</scope>
    <source>
        <strain evidence="1">NBL</strain>
    </source>
</reference>
<comment type="caution">
    <text evidence="1">The sequence shown here is derived from an EMBL/GenBank/DDBJ whole genome shotgun (WGS) entry which is preliminary data.</text>
</comment>
<proteinExistence type="predicted"/>
<dbReference type="AlphaFoldDB" id="A0AAE0DZ55"/>
<dbReference type="EMBL" id="JANJYJ010000007">
    <property type="protein sequence ID" value="KAK3198400.1"/>
    <property type="molecule type" value="Genomic_DNA"/>
</dbReference>
<organism evidence="1 2">
    <name type="scientific">Dipteronia sinensis</name>
    <dbReference type="NCBI Taxonomy" id="43782"/>
    <lineage>
        <taxon>Eukaryota</taxon>
        <taxon>Viridiplantae</taxon>
        <taxon>Streptophyta</taxon>
        <taxon>Embryophyta</taxon>
        <taxon>Tracheophyta</taxon>
        <taxon>Spermatophyta</taxon>
        <taxon>Magnoliopsida</taxon>
        <taxon>eudicotyledons</taxon>
        <taxon>Gunneridae</taxon>
        <taxon>Pentapetalae</taxon>
        <taxon>rosids</taxon>
        <taxon>malvids</taxon>
        <taxon>Sapindales</taxon>
        <taxon>Sapindaceae</taxon>
        <taxon>Hippocastanoideae</taxon>
        <taxon>Acereae</taxon>
        <taxon>Dipteronia</taxon>
    </lineage>
</organism>
<evidence type="ECO:0000313" key="2">
    <source>
        <dbReference type="Proteomes" id="UP001281410"/>
    </source>
</evidence>
<keyword evidence="2" id="KW-1185">Reference proteome</keyword>
<dbReference type="PANTHER" id="PTHR33116:SF70">
    <property type="entry name" value="NON-LTR RETROELEMENT REVERSE TRANSCRIPTASE-LIKE PROTEIN"/>
    <property type="match status" value="1"/>
</dbReference>
<dbReference type="Proteomes" id="UP001281410">
    <property type="component" value="Unassembled WGS sequence"/>
</dbReference>
<evidence type="ECO:0000313" key="1">
    <source>
        <dbReference type="EMBL" id="KAK3198400.1"/>
    </source>
</evidence>
<dbReference type="PANTHER" id="PTHR33116">
    <property type="entry name" value="REVERSE TRANSCRIPTASE ZINC-BINDING DOMAIN-CONTAINING PROTEIN-RELATED-RELATED"/>
    <property type="match status" value="1"/>
</dbReference>
<gene>
    <name evidence="1" type="ORF">Dsin_021815</name>
</gene>
<evidence type="ECO:0008006" key="3">
    <source>
        <dbReference type="Google" id="ProtNLM"/>
    </source>
</evidence>
<protein>
    <recommendedName>
        <fullName evidence="3">Reverse transcriptase domain-containing protein</fullName>
    </recommendedName>
</protein>